<dbReference type="Pfam" id="PF20254">
    <property type="entry name" value="DMFA2_C"/>
    <property type="match status" value="1"/>
</dbReference>
<evidence type="ECO:0000313" key="5">
    <source>
        <dbReference type="EMBL" id="TFD79895.1"/>
    </source>
</evidence>
<reference evidence="5 6" key="1">
    <citation type="submission" date="2019-03" db="EMBL/GenBank/DDBJ databases">
        <title>Genomics of glacier-inhabiting Cryobacterium strains.</title>
        <authorList>
            <person name="Liu Q."/>
            <person name="Xin Y.-H."/>
        </authorList>
    </citation>
    <scope>NUCLEOTIDE SEQUENCE [LARGE SCALE GENOMIC DNA]</scope>
    <source>
        <strain evidence="5 6">CGMCC 1.4292</strain>
    </source>
</reference>
<feature type="non-terminal residue" evidence="5">
    <location>
        <position position="983"/>
    </location>
</feature>
<comment type="caution">
    <text evidence="5">The sequence shown here is derived from an EMBL/GenBank/DDBJ whole genome shotgun (WGS) entry which is preliminary data.</text>
</comment>
<feature type="domain" description="N,N-dimethylformamidase beta subunit-like C-terminal" evidence="4">
    <location>
        <begin position="104"/>
        <end position="507"/>
    </location>
</feature>
<feature type="domain" description="DUF4082" evidence="3">
    <location>
        <begin position="655"/>
        <end position="809"/>
    </location>
</feature>
<dbReference type="InterPro" id="IPR046540">
    <property type="entry name" value="DMFA2_C"/>
</dbReference>
<dbReference type="Proteomes" id="UP000298218">
    <property type="component" value="Unassembled WGS sequence"/>
</dbReference>
<organism evidence="5 6">
    <name type="scientific">Cryobacterium psychrophilum</name>
    <dbReference type="NCBI Taxonomy" id="41988"/>
    <lineage>
        <taxon>Bacteria</taxon>
        <taxon>Bacillati</taxon>
        <taxon>Actinomycetota</taxon>
        <taxon>Actinomycetes</taxon>
        <taxon>Micrococcales</taxon>
        <taxon>Microbacteriaceae</taxon>
        <taxon>Cryobacterium</taxon>
    </lineage>
</organism>
<evidence type="ECO:0000313" key="6">
    <source>
        <dbReference type="Proteomes" id="UP000298218"/>
    </source>
</evidence>
<feature type="domain" description="SbsA Ig-like" evidence="2">
    <location>
        <begin position="819"/>
        <end position="918"/>
    </location>
</feature>
<proteinExistence type="predicted"/>
<dbReference type="SUPFAM" id="SSF81296">
    <property type="entry name" value="E set domains"/>
    <property type="match status" value="1"/>
</dbReference>
<gene>
    <name evidence="5" type="ORF">E3T53_06495</name>
</gene>
<dbReference type="EMBL" id="SOHQ01000020">
    <property type="protein sequence ID" value="TFD79895.1"/>
    <property type="molecule type" value="Genomic_DNA"/>
</dbReference>
<dbReference type="Pfam" id="PF13313">
    <property type="entry name" value="DUF4082"/>
    <property type="match status" value="1"/>
</dbReference>
<dbReference type="InterPro" id="IPR025141">
    <property type="entry name" value="DUF4082"/>
</dbReference>
<evidence type="ECO:0000256" key="1">
    <source>
        <dbReference type="ARBA" id="ARBA00022729"/>
    </source>
</evidence>
<dbReference type="InterPro" id="IPR014756">
    <property type="entry name" value="Ig_E-set"/>
</dbReference>
<accession>A0A4Y8KR34</accession>
<dbReference type="Pfam" id="PF13205">
    <property type="entry name" value="Big_5"/>
    <property type="match status" value="2"/>
</dbReference>
<evidence type="ECO:0000259" key="2">
    <source>
        <dbReference type="Pfam" id="PF13205"/>
    </source>
</evidence>
<dbReference type="Gene3D" id="2.60.40.3710">
    <property type="match status" value="1"/>
</dbReference>
<keyword evidence="1" id="KW-0732">Signal</keyword>
<evidence type="ECO:0000259" key="4">
    <source>
        <dbReference type="Pfam" id="PF20254"/>
    </source>
</evidence>
<dbReference type="InterPro" id="IPR032812">
    <property type="entry name" value="SbsA_Ig"/>
</dbReference>
<sequence length="983" mass="101552">MTPARKPFLRNLALWLVVPAVLASVLTAGMSVLTVDAAVAATHPCAAPVTSAVACENTLPGTPTSDWEVSGTGDPSLQGFATSMSVTAGSPVRFKIKSTASSYRIDILRLGYYQGNGARKVAVGLLPTASLPQTQPACLTFSATGLIDCGNWAQSALWNVPADAVSGVYIAHLIRNDTGGSSLIPFVVRDDASRSSIVFQTSDTTWQAYNSYGGNSLYRCTVACPPGNPQTYKAAFAVSYNRPFNPTAQGPNWLMDAEMPMIKFMEANGYDVTYQAGVDTSTRGSLLLNHKVFMSVGHDEYWDASQRANVEAARDAGVNLAFFSGNEIFWKTRWESSSDGSSTPGRTMVSYKDTHFNAPTDPVEWTGTWRDPRYGTSGGGGNPENALTGQFFLVNAGSADIKVPAEYAPMRLWRNTAAAALTGNQSLTLGAGLSTLGYEWDADSDNGFRPAGSFRLSSTTVAAPEVFTDYGSTIAPATVTHNLTIYRAPSGALVFGAGTIQWSYGLDSYPSRGAPDRNMQQATVNLFADMGAQPATLMAGLVAATKSTDTTAPTSVITSGLGGQTLADGAKITIAGTASDSGGVVAGIEVSTDAGASWRPATGKSNWTFTWIAHGSPASNVKTRAVDDSGNLETPGAGATVNITCPCSIFGTNVIPDVADSGDAGSVELGLRFTSDTPGTVTGVRFYKSANNLGTHSGSLWSSAGQRLATANFSNETATGWQAVTFSTPVTIAANTSYVVSYFAPQGRYAQSSGYMYPPPSPMPAGNGSLDSAPLRAPRSTPAQGNGLYNYSSASSFPSNSFNGENYWVDVIYSPATATVPSVTSTTPAAGATGVAVGAAPSATFDQTVTPASITFTLTDAAGATVAGTTGYGSTTSTATFTPTAALAKSTTYTASVTGATNSAGQTMTTPKTWTFTTAAPPTVPTVTSTSPAASEVGVAVSAPVRATFDQAVTSSSITFTLKDAAGVAVTGSTTFSTTTNTM</sequence>
<dbReference type="Gene3D" id="2.60.40.650">
    <property type="match status" value="1"/>
</dbReference>
<dbReference type="AlphaFoldDB" id="A0A4Y8KR34"/>
<protein>
    <submittedName>
        <fullName evidence="5">DUF4082 domain-containing protein</fullName>
    </submittedName>
</protein>
<name>A0A4Y8KR34_9MICO</name>
<feature type="domain" description="SbsA Ig-like" evidence="2">
    <location>
        <begin position="923"/>
        <end position="979"/>
    </location>
</feature>
<evidence type="ECO:0000259" key="3">
    <source>
        <dbReference type="Pfam" id="PF13313"/>
    </source>
</evidence>
<keyword evidence="6" id="KW-1185">Reference proteome</keyword>
<dbReference type="Pfam" id="PF17957">
    <property type="entry name" value="Big_7"/>
    <property type="match status" value="1"/>
</dbReference>